<evidence type="ECO:0000256" key="3">
    <source>
        <dbReference type="ARBA" id="ARBA00023125"/>
    </source>
</evidence>
<organism evidence="7 8">
    <name type="scientific">Vigna unguiculata</name>
    <name type="common">Cowpea</name>
    <dbReference type="NCBI Taxonomy" id="3917"/>
    <lineage>
        <taxon>Eukaryota</taxon>
        <taxon>Viridiplantae</taxon>
        <taxon>Streptophyta</taxon>
        <taxon>Embryophyta</taxon>
        <taxon>Tracheophyta</taxon>
        <taxon>Spermatophyta</taxon>
        <taxon>Magnoliopsida</taxon>
        <taxon>eudicotyledons</taxon>
        <taxon>Gunneridae</taxon>
        <taxon>Pentapetalae</taxon>
        <taxon>rosids</taxon>
        <taxon>fabids</taxon>
        <taxon>Fabales</taxon>
        <taxon>Fabaceae</taxon>
        <taxon>Papilionoideae</taxon>
        <taxon>50 kb inversion clade</taxon>
        <taxon>NPAAA clade</taxon>
        <taxon>indigoferoid/millettioid clade</taxon>
        <taxon>Phaseoleae</taxon>
        <taxon>Vigna</taxon>
    </lineage>
</organism>
<dbReference type="Proteomes" id="UP000501690">
    <property type="component" value="Linkage Group LG9"/>
</dbReference>
<evidence type="ECO:0000313" key="7">
    <source>
        <dbReference type="EMBL" id="QCE06836.1"/>
    </source>
</evidence>
<dbReference type="Gene3D" id="2.40.330.10">
    <property type="entry name" value="DNA-binding pseudobarrel domain"/>
    <property type="match status" value="1"/>
</dbReference>
<proteinExistence type="predicted"/>
<evidence type="ECO:0000259" key="6">
    <source>
        <dbReference type="PROSITE" id="PS50863"/>
    </source>
</evidence>
<dbReference type="AlphaFoldDB" id="A0A4D6MZE5"/>
<evidence type="ECO:0000256" key="1">
    <source>
        <dbReference type="ARBA" id="ARBA00004123"/>
    </source>
</evidence>
<evidence type="ECO:0000256" key="4">
    <source>
        <dbReference type="ARBA" id="ARBA00023163"/>
    </source>
</evidence>
<evidence type="ECO:0000313" key="8">
    <source>
        <dbReference type="Proteomes" id="UP000501690"/>
    </source>
</evidence>
<dbReference type="EMBL" id="CP039353">
    <property type="protein sequence ID" value="QCE06836.1"/>
    <property type="molecule type" value="Genomic_DNA"/>
</dbReference>
<keyword evidence="2" id="KW-0805">Transcription regulation</keyword>
<feature type="domain" description="TF-B3" evidence="6">
    <location>
        <begin position="138"/>
        <end position="192"/>
    </location>
</feature>
<dbReference type="PROSITE" id="PS50863">
    <property type="entry name" value="B3"/>
    <property type="match status" value="1"/>
</dbReference>
<reference evidence="7 8" key="1">
    <citation type="submission" date="2019-04" db="EMBL/GenBank/DDBJ databases">
        <title>An improved genome assembly and genetic linkage map for asparagus bean, Vigna unguiculata ssp. sesquipedialis.</title>
        <authorList>
            <person name="Xia Q."/>
            <person name="Zhang R."/>
            <person name="Dong Y."/>
        </authorList>
    </citation>
    <scope>NUCLEOTIDE SEQUENCE [LARGE SCALE GENOMIC DNA]</scope>
    <source>
        <tissue evidence="7">Leaf</tissue>
    </source>
</reference>
<sequence length="192" mass="22532">MASSSGNCSRNFHPFWMSILNPDKTNEIDYPIPKKSNPFLKPHKSVKFFTCFSVYLLVKLFRIFTFTGDEIIYSQPPTVNDDARNVESDDENSFYYSMEKTLTEYDVKCSSLYLDAQFALVALVRDKKNHYLRNFFGWSLKCTIRWTKRRSSECYLTCGWKYFCWENGFKAGDVIRFGVNKQRSTTINVVKV</sequence>
<dbReference type="InterPro" id="IPR003340">
    <property type="entry name" value="B3_DNA-bd"/>
</dbReference>
<keyword evidence="4" id="KW-0804">Transcription</keyword>
<evidence type="ECO:0000256" key="2">
    <source>
        <dbReference type="ARBA" id="ARBA00023015"/>
    </source>
</evidence>
<keyword evidence="3" id="KW-0238">DNA-binding</keyword>
<dbReference type="SUPFAM" id="SSF101936">
    <property type="entry name" value="DNA-binding pseudobarrel domain"/>
    <property type="match status" value="1"/>
</dbReference>
<keyword evidence="5" id="KW-0539">Nucleus</keyword>
<gene>
    <name evidence="7" type="ORF">DEO72_LG9g1850</name>
</gene>
<comment type="subcellular location">
    <subcellularLocation>
        <location evidence="1">Nucleus</location>
    </subcellularLocation>
</comment>
<accession>A0A4D6MZE5</accession>
<dbReference type="GO" id="GO:0003677">
    <property type="term" value="F:DNA binding"/>
    <property type="evidence" value="ECO:0007669"/>
    <property type="project" value="UniProtKB-KW"/>
</dbReference>
<protein>
    <recommendedName>
        <fullName evidence="6">TF-B3 domain-containing protein</fullName>
    </recommendedName>
</protein>
<name>A0A4D6MZE5_VIGUN</name>
<dbReference type="InterPro" id="IPR015300">
    <property type="entry name" value="DNA-bd_pseudobarrel_sf"/>
</dbReference>
<dbReference type="Pfam" id="PF02362">
    <property type="entry name" value="B3"/>
    <property type="match status" value="1"/>
</dbReference>
<evidence type="ECO:0000256" key="5">
    <source>
        <dbReference type="ARBA" id="ARBA00023242"/>
    </source>
</evidence>
<dbReference type="GO" id="GO:0005634">
    <property type="term" value="C:nucleus"/>
    <property type="evidence" value="ECO:0007669"/>
    <property type="project" value="UniProtKB-SubCell"/>
</dbReference>
<keyword evidence="8" id="KW-1185">Reference proteome</keyword>